<dbReference type="EMBL" id="DF836619">
    <property type="protein sequence ID" value="GAN10212.1"/>
    <property type="molecule type" value="Genomic_DNA"/>
</dbReference>
<keyword evidence="2" id="KW-1185">Reference proteome</keyword>
<evidence type="ECO:0000313" key="2">
    <source>
        <dbReference type="Proteomes" id="UP000053815"/>
    </source>
</evidence>
<dbReference type="AlphaFoldDB" id="A0A0C9N2F8"/>
<gene>
    <name evidence="1" type="ORF">MAM1_0330c09750</name>
</gene>
<evidence type="ECO:0000313" key="1">
    <source>
        <dbReference type="EMBL" id="GAN10212.1"/>
    </source>
</evidence>
<protein>
    <submittedName>
        <fullName evidence="1">Uncharacterized protein</fullName>
    </submittedName>
</protein>
<reference evidence="1" key="1">
    <citation type="submission" date="2014-09" db="EMBL/GenBank/DDBJ databases">
        <title>Draft genome sequence of an oleaginous Mucoromycotina fungus Mucor ambiguus NBRC6742.</title>
        <authorList>
            <person name="Takeda I."/>
            <person name="Yamane N."/>
            <person name="Morita T."/>
            <person name="Tamano K."/>
            <person name="Machida M."/>
            <person name="Baker S."/>
            <person name="Koike H."/>
        </authorList>
    </citation>
    <scope>NUCLEOTIDE SEQUENCE</scope>
    <source>
        <strain evidence="1">NBRC 6742</strain>
    </source>
</reference>
<organism evidence="1">
    <name type="scientific">Mucor ambiguus</name>
    <dbReference type="NCBI Taxonomy" id="91626"/>
    <lineage>
        <taxon>Eukaryota</taxon>
        <taxon>Fungi</taxon>
        <taxon>Fungi incertae sedis</taxon>
        <taxon>Mucoromycota</taxon>
        <taxon>Mucoromycotina</taxon>
        <taxon>Mucoromycetes</taxon>
        <taxon>Mucorales</taxon>
        <taxon>Mucorineae</taxon>
        <taxon>Mucoraceae</taxon>
        <taxon>Mucor</taxon>
    </lineage>
</organism>
<proteinExistence type="predicted"/>
<sequence length="66" mass="7501">MEIVVSANNYTEWGKKFKSGIINLQCDVDGKDLGRKPSNGMFNFDTYRVSVNFQHCSYTNTSEDSI</sequence>
<dbReference type="Proteomes" id="UP000053815">
    <property type="component" value="Unassembled WGS sequence"/>
</dbReference>
<name>A0A0C9N2F8_9FUNG</name>
<accession>A0A0C9N2F8</accession>